<evidence type="ECO:0000313" key="3">
    <source>
        <dbReference type="Proteomes" id="UP000037069"/>
    </source>
</evidence>
<name>A0A0L0CJH3_LUCCU</name>
<comment type="caution">
    <text evidence="2">The sequence shown here is derived from an EMBL/GenBank/DDBJ whole genome shotgun (WGS) entry which is preliminary data.</text>
</comment>
<reference evidence="2 3" key="1">
    <citation type="journal article" date="2015" name="Nat. Commun.">
        <title>Lucilia cuprina genome unlocks parasitic fly biology to underpin future interventions.</title>
        <authorList>
            <person name="Anstead C.A."/>
            <person name="Korhonen P.K."/>
            <person name="Young N.D."/>
            <person name="Hall R.S."/>
            <person name="Jex A.R."/>
            <person name="Murali S.C."/>
            <person name="Hughes D.S."/>
            <person name="Lee S.F."/>
            <person name="Perry T."/>
            <person name="Stroehlein A.J."/>
            <person name="Ansell B.R."/>
            <person name="Breugelmans B."/>
            <person name="Hofmann A."/>
            <person name="Qu J."/>
            <person name="Dugan S."/>
            <person name="Lee S.L."/>
            <person name="Chao H."/>
            <person name="Dinh H."/>
            <person name="Han Y."/>
            <person name="Doddapaneni H.V."/>
            <person name="Worley K.C."/>
            <person name="Muzny D.M."/>
            <person name="Ioannidis P."/>
            <person name="Waterhouse R.M."/>
            <person name="Zdobnov E.M."/>
            <person name="James P.J."/>
            <person name="Bagnall N.H."/>
            <person name="Kotze A.C."/>
            <person name="Gibbs R.A."/>
            <person name="Richards S."/>
            <person name="Batterham P."/>
            <person name="Gasser R.B."/>
        </authorList>
    </citation>
    <scope>NUCLEOTIDE SEQUENCE [LARGE SCALE GENOMIC DNA]</scope>
    <source>
        <strain evidence="2 3">LS</strain>
        <tissue evidence="2">Full body</tissue>
    </source>
</reference>
<keyword evidence="1" id="KW-1133">Transmembrane helix</keyword>
<evidence type="ECO:0000256" key="1">
    <source>
        <dbReference type="SAM" id="Phobius"/>
    </source>
</evidence>
<sequence>MNKTHNYCSTKLSDFGGSSRIELISIGISLVESRTNSQTTDRLTNQHHYHYPQTKVDNRQRIREVPLGRQKSHVGSVAVMAVVARCWGWYYAFVLIFVTPKNIGSRPTLKCTNTNRKPCAHATGGTGQRLWWHGIISGSLQKTKYNRERLNCTVLNFKSRDPAEEIDFNEICTKEVNY</sequence>
<accession>A0A0L0CJH3</accession>
<proteinExistence type="predicted"/>
<protein>
    <submittedName>
        <fullName evidence="2">Uncharacterized protein</fullName>
    </submittedName>
</protein>
<evidence type="ECO:0000313" key="2">
    <source>
        <dbReference type="EMBL" id="KNC31639.1"/>
    </source>
</evidence>
<keyword evidence="3" id="KW-1185">Reference proteome</keyword>
<dbReference type="AlphaFoldDB" id="A0A0L0CJH3"/>
<dbReference type="Proteomes" id="UP000037069">
    <property type="component" value="Unassembled WGS sequence"/>
</dbReference>
<dbReference type="EMBL" id="JRES01000405">
    <property type="protein sequence ID" value="KNC31639.1"/>
    <property type="molecule type" value="Genomic_DNA"/>
</dbReference>
<gene>
    <name evidence="2" type="ORF">FF38_11096</name>
</gene>
<keyword evidence="1" id="KW-0812">Transmembrane</keyword>
<feature type="transmembrane region" description="Helical" evidence="1">
    <location>
        <begin position="77"/>
        <end position="98"/>
    </location>
</feature>
<keyword evidence="1" id="KW-0472">Membrane</keyword>
<organism evidence="2 3">
    <name type="scientific">Lucilia cuprina</name>
    <name type="common">Green bottle fly</name>
    <name type="synonym">Australian sheep blowfly</name>
    <dbReference type="NCBI Taxonomy" id="7375"/>
    <lineage>
        <taxon>Eukaryota</taxon>
        <taxon>Metazoa</taxon>
        <taxon>Ecdysozoa</taxon>
        <taxon>Arthropoda</taxon>
        <taxon>Hexapoda</taxon>
        <taxon>Insecta</taxon>
        <taxon>Pterygota</taxon>
        <taxon>Neoptera</taxon>
        <taxon>Endopterygota</taxon>
        <taxon>Diptera</taxon>
        <taxon>Brachycera</taxon>
        <taxon>Muscomorpha</taxon>
        <taxon>Oestroidea</taxon>
        <taxon>Calliphoridae</taxon>
        <taxon>Luciliinae</taxon>
        <taxon>Lucilia</taxon>
    </lineage>
</organism>